<reference evidence="11 12" key="1">
    <citation type="journal article" date="2024" name="Proc. Natl. Acad. Sci. U.S.A.">
        <title>The genetic regulatory architecture and epigenomic basis for age-related changes in rattlesnake venom.</title>
        <authorList>
            <person name="Hogan M.P."/>
            <person name="Holding M.L."/>
            <person name="Nystrom G.S."/>
            <person name="Colston T.J."/>
            <person name="Bartlett D.A."/>
            <person name="Mason A.J."/>
            <person name="Ellsworth S.A."/>
            <person name="Rautsaw R.M."/>
            <person name="Lawrence K.C."/>
            <person name="Strickland J.L."/>
            <person name="He B."/>
            <person name="Fraser P."/>
            <person name="Margres M.J."/>
            <person name="Gilbert D.M."/>
            <person name="Gibbs H.L."/>
            <person name="Parkinson C.L."/>
            <person name="Rokyta D.R."/>
        </authorList>
    </citation>
    <scope>NUCLEOTIDE SEQUENCE [LARGE SCALE GENOMIC DNA]</scope>
    <source>
        <strain evidence="11">DRR0105</strain>
    </source>
</reference>
<feature type="binding site" evidence="9">
    <location>
        <position position="179"/>
    </location>
    <ligand>
        <name>L-histidine</name>
        <dbReference type="ChEBI" id="CHEBI:57595"/>
    </ligand>
</feature>
<feature type="binding site" evidence="9">
    <location>
        <position position="159"/>
    </location>
    <ligand>
        <name>L-histidine</name>
        <dbReference type="ChEBI" id="CHEBI:57595"/>
    </ligand>
</feature>
<proteinExistence type="inferred from homology"/>
<dbReference type="Gene3D" id="3.30.930.10">
    <property type="entry name" value="Bira Bifunctional Protein, Domain 2"/>
    <property type="match status" value="1"/>
</dbReference>
<dbReference type="GO" id="GO:0005829">
    <property type="term" value="C:cytosol"/>
    <property type="evidence" value="ECO:0007669"/>
    <property type="project" value="TreeGrafter"/>
</dbReference>
<dbReference type="InterPro" id="IPR036621">
    <property type="entry name" value="Anticodon-bd_dom_sf"/>
</dbReference>
<evidence type="ECO:0000256" key="1">
    <source>
        <dbReference type="ARBA" id="ARBA00008226"/>
    </source>
</evidence>
<dbReference type="InterPro" id="IPR045864">
    <property type="entry name" value="aa-tRNA-synth_II/BPL/LPL"/>
</dbReference>
<feature type="binding site" evidence="9">
    <location>
        <begin position="132"/>
        <end position="134"/>
    </location>
    <ligand>
        <name>L-histidine</name>
        <dbReference type="ChEBI" id="CHEBI:57595"/>
    </ligand>
</feature>
<evidence type="ECO:0000256" key="8">
    <source>
        <dbReference type="ARBA" id="ARBA00047639"/>
    </source>
</evidence>
<protein>
    <recommendedName>
        <fullName evidence="2">histidine--tRNA ligase</fullName>
        <ecNumber evidence="2">6.1.1.21</ecNumber>
    </recommendedName>
</protein>
<feature type="binding site" evidence="9">
    <location>
        <position position="175"/>
    </location>
    <ligand>
        <name>L-histidine</name>
        <dbReference type="ChEBI" id="CHEBI:57595"/>
    </ligand>
</feature>
<dbReference type="SUPFAM" id="SSF52954">
    <property type="entry name" value="Class II aaRS ABD-related"/>
    <property type="match status" value="1"/>
</dbReference>
<sequence length="540" mass="61715">MHWITVLRTASFQTQHLAVQFRILRLFSSHFPNQVTEDAEKQLSHQQNAGASKGNLILKVPKGTRDFSPKQMAIREKIFSTIISCFKRHGAVTIDTPVFELKELLLENYGEETKLTYDLKDQGGEMLSLRYDLTVPFARYLAMNKIKRCKRYHIAKVYRRDNPSIKRGRFREFIQCDFDIAGQYDPMIPDAECLKVMHEILTALQVGDFIIKINDRRILQGIVTICGIPEIKFERICSTLDKLDKLSIFSVILVTWEEVKNEMIIEDGISPKCVDRISEYVQLHGGPCLVEKLLKDPKLVQNRLAMEGLEDMKLLFEYLSLFGITDQVSLHLSLARGLDYYTGIICEAVLLCQKHSHLNEALSLGSVAGGGRYDELVAKFDSKGYKVPCVGLSIGVERIFSIIEQNNEMAKEKIRTTETQVLVATPQKNFLAFRMKFISELWNAGIKAEMLYKKNPRLLEQLQYCEETGIPLAIIVGEQELNDGVVKLRDVVTRKEVNIPQENLIEEIKRRADLQDTVYNAPAKFPSSTNRMDLEEIGDQ</sequence>
<dbReference type="PANTHER" id="PTHR11476">
    <property type="entry name" value="HISTIDYL-TRNA SYNTHETASE"/>
    <property type="match status" value="1"/>
</dbReference>
<dbReference type="InterPro" id="IPR033656">
    <property type="entry name" value="HisRS_anticodon"/>
</dbReference>
<keyword evidence="6" id="KW-0648">Protein biosynthesis</keyword>
<evidence type="ECO:0000256" key="3">
    <source>
        <dbReference type="ARBA" id="ARBA00022598"/>
    </source>
</evidence>
<dbReference type="PIRSF" id="PIRSF001549">
    <property type="entry name" value="His-tRNA_synth"/>
    <property type="match status" value="1"/>
</dbReference>
<evidence type="ECO:0000313" key="12">
    <source>
        <dbReference type="Proteomes" id="UP001474421"/>
    </source>
</evidence>
<keyword evidence="4" id="KW-0547">Nucleotide-binding</keyword>
<dbReference type="InterPro" id="IPR041715">
    <property type="entry name" value="HisRS-like_core"/>
</dbReference>
<accession>A0AAW1BPN4</accession>
<dbReference type="Proteomes" id="UP001474421">
    <property type="component" value="Unassembled WGS sequence"/>
</dbReference>
<dbReference type="SUPFAM" id="SSF55681">
    <property type="entry name" value="Class II aaRS and biotin synthetases"/>
    <property type="match status" value="1"/>
</dbReference>
<comment type="catalytic activity">
    <reaction evidence="8">
        <text>tRNA(His) + L-histidine + ATP = L-histidyl-tRNA(His) + AMP + diphosphate + H(+)</text>
        <dbReference type="Rhea" id="RHEA:17313"/>
        <dbReference type="Rhea" id="RHEA-COMP:9665"/>
        <dbReference type="Rhea" id="RHEA-COMP:9689"/>
        <dbReference type="ChEBI" id="CHEBI:15378"/>
        <dbReference type="ChEBI" id="CHEBI:30616"/>
        <dbReference type="ChEBI" id="CHEBI:33019"/>
        <dbReference type="ChEBI" id="CHEBI:57595"/>
        <dbReference type="ChEBI" id="CHEBI:78442"/>
        <dbReference type="ChEBI" id="CHEBI:78527"/>
        <dbReference type="ChEBI" id="CHEBI:456215"/>
        <dbReference type="EC" id="6.1.1.21"/>
    </reaction>
</comment>
<evidence type="ECO:0000313" key="11">
    <source>
        <dbReference type="EMBL" id="KAK9403725.1"/>
    </source>
</evidence>
<dbReference type="CDD" id="cd00773">
    <property type="entry name" value="HisRS-like_core"/>
    <property type="match status" value="1"/>
</dbReference>
<organism evidence="11 12">
    <name type="scientific">Crotalus adamanteus</name>
    <name type="common">Eastern diamondback rattlesnake</name>
    <dbReference type="NCBI Taxonomy" id="8729"/>
    <lineage>
        <taxon>Eukaryota</taxon>
        <taxon>Metazoa</taxon>
        <taxon>Chordata</taxon>
        <taxon>Craniata</taxon>
        <taxon>Vertebrata</taxon>
        <taxon>Euteleostomi</taxon>
        <taxon>Lepidosauria</taxon>
        <taxon>Squamata</taxon>
        <taxon>Bifurcata</taxon>
        <taxon>Unidentata</taxon>
        <taxon>Episquamata</taxon>
        <taxon>Toxicofera</taxon>
        <taxon>Serpentes</taxon>
        <taxon>Colubroidea</taxon>
        <taxon>Viperidae</taxon>
        <taxon>Crotalinae</taxon>
        <taxon>Crotalus</taxon>
    </lineage>
</organism>
<evidence type="ECO:0000259" key="10">
    <source>
        <dbReference type="PROSITE" id="PS50862"/>
    </source>
</evidence>
<dbReference type="GO" id="GO:0005524">
    <property type="term" value="F:ATP binding"/>
    <property type="evidence" value="ECO:0007669"/>
    <property type="project" value="UniProtKB-KW"/>
</dbReference>
<comment type="similarity">
    <text evidence="1">Belongs to the class-II aminoacyl-tRNA synthetase family.</text>
</comment>
<dbReference type="GO" id="GO:0003723">
    <property type="term" value="F:RNA binding"/>
    <property type="evidence" value="ECO:0007669"/>
    <property type="project" value="TreeGrafter"/>
</dbReference>
<comment type="caution">
    <text evidence="11">The sequence shown here is derived from an EMBL/GenBank/DDBJ whole genome shotgun (WGS) entry which is preliminary data.</text>
</comment>
<dbReference type="PROSITE" id="PS50862">
    <property type="entry name" value="AA_TRNA_LIGASE_II"/>
    <property type="match status" value="1"/>
</dbReference>
<dbReference type="InterPro" id="IPR006195">
    <property type="entry name" value="aa-tRNA-synth_II"/>
</dbReference>
<evidence type="ECO:0000256" key="5">
    <source>
        <dbReference type="ARBA" id="ARBA00022840"/>
    </source>
</evidence>
<feature type="binding site" evidence="9">
    <location>
        <begin position="340"/>
        <end position="341"/>
    </location>
    <ligand>
        <name>L-histidine</name>
        <dbReference type="ChEBI" id="CHEBI:57595"/>
    </ligand>
</feature>
<keyword evidence="12" id="KW-1185">Reference proteome</keyword>
<dbReference type="Pfam" id="PF13393">
    <property type="entry name" value="tRNA-synt_His"/>
    <property type="match status" value="1"/>
</dbReference>
<dbReference type="EMBL" id="JAOTOJ010000003">
    <property type="protein sequence ID" value="KAK9403725.1"/>
    <property type="molecule type" value="Genomic_DNA"/>
</dbReference>
<evidence type="ECO:0000256" key="4">
    <source>
        <dbReference type="ARBA" id="ARBA00022741"/>
    </source>
</evidence>
<dbReference type="HAMAP" id="MF_00127">
    <property type="entry name" value="His_tRNA_synth"/>
    <property type="match status" value="1"/>
</dbReference>
<dbReference type="InterPro" id="IPR004516">
    <property type="entry name" value="HisRS/HisZ"/>
</dbReference>
<dbReference type="PANTHER" id="PTHR11476:SF7">
    <property type="entry name" value="HISTIDINE--TRNA LIGASE"/>
    <property type="match status" value="1"/>
</dbReference>
<dbReference type="Pfam" id="PF03129">
    <property type="entry name" value="HGTP_anticodon"/>
    <property type="match status" value="1"/>
</dbReference>
<dbReference type="GO" id="GO:0006427">
    <property type="term" value="P:histidyl-tRNA aminoacylation"/>
    <property type="evidence" value="ECO:0007669"/>
    <property type="project" value="InterPro"/>
</dbReference>
<keyword evidence="3 11" id="KW-0436">Ligase</keyword>
<keyword evidence="7" id="KW-0030">Aminoacyl-tRNA synthetase</keyword>
<feature type="domain" description="Aminoacyl-transfer RNA synthetases class-II family profile" evidence="10">
    <location>
        <begin position="63"/>
        <end position="426"/>
    </location>
</feature>
<dbReference type="EC" id="6.1.1.21" evidence="2"/>
<gene>
    <name evidence="11" type="ORF">NXF25_008552</name>
</gene>
<dbReference type="AlphaFoldDB" id="A0AAW1BPN4"/>
<dbReference type="GO" id="GO:0032543">
    <property type="term" value="P:mitochondrial translation"/>
    <property type="evidence" value="ECO:0007669"/>
    <property type="project" value="TreeGrafter"/>
</dbReference>
<dbReference type="CDD" id="cd00859">
    <property type="entry name" value="HisRS_anticodon"/>
    <property type="match status" value="1"/>
</dbReference>
<dbReference type="GO" id="GO:0004821">
    <property type="term" value="F:histidine-tRNA ligase activity"/>
    <property type="evidence" value="ECO:0007669"/>
    <property type="project" value="UniProtKB-EC"/>
</dbReference>
<dbReference type="FunFam" id="3.30.930.10:FF:000021">
    <property type="entry name" value="Probable histidine--tRNA ligase, mitochondrial"/>
    <property type="match status" value="1"/>
</dbReference>
<dbReference type="FunFam" id="3.40.50.800:FF:000008">
    <property type="entry name" value="histidine--tRNA ligase, cytoplasmic isoform X1"/>
    <property type="match status" value="1"/>
</dbReference>
<feature type="binding site" evidence="9">
    <location>
        <position position="336"/>
    </location>
    <ligand>
        <name>L-histidine</name>
        <dbReference type="ChEBI" id="CHEBI:57595"/>
    </ligand>
</feature>
<dbReference type="InterPro" id="IPR015807">
    <property type="entry name" value="His-tRNA-ligase"/>
</dbReference>
<evidence type="ECO:0000256" key="6">
    <source>
        <dbReference type="ARBA" id="ARBA00022917"/>
    </source>
</evidence>
<evidence type="ECO:0000256" key="7">
    <source>
        <dbReference type="ARBA" id="ARBA00023146"/>
    </source>
</evidence>
<dbReference type="GO" id="GO:0042802">
    <property type="term" value="F:identical protein binding"/>
    <property type="evidence" value="ECO:0007669"/>
    <property type="project" value="TreeGrafter"/>
</dbReference>
<dbReference type="NCBIfam" id="TIGR00442">
    <property type="entry name" value="hisS"/>
    <property type="match status" value="1"/>
</dbReference>
<name>A0AAW1BPN4_CROAD</name>
<dbReference type="Gene3D" id="3.40.50.800">
    <property type="entry name" value="Anticodon-binding domain"/>
    <property type="match status" value="1"/>
</dbReference>
<dbReference type="GO" id="GO:0005739">
    <property type="term" value="C:mitochondrion"/>
    <property type="evidence" value="ECO:0007669"/>
    <property type="project" value="TreeGrafter"/>
</dbReference>
<dbReference type="InterPro" id="IPR004154">
    <property type="entry name" value="Anticodon-bd"/>
</dbReference>
<keyword evidence="5" id="KW-0067">ATP-binding</keyword>
<evidence type="ECO:0000256" key="9">
    <source>
        <dbReference type="PIRSR" id="PIRSR001549-1"/>
    </source>
</evidence>
<evidence type="ECO:0000256" key="2">
    <source>
        <dbReference type="ARBA" id="ARBA00012815"/>
    </source>
</evidence>